<dbReference type="SMART" id="SM00356">
    <property type="entry name" value="ZnF_C3H1"/>
    <property type="match status" value="2"/>
</dbReference>
<reference evidence="10" key="3">
    <citation type="submission" date="2018-08" db="UniProtKB">
        <authorList>
            <consortium name="EnsemblPlants"/>
        </authorList>
    </citation>
    <scope>IDENTIFICATION</scope>
    <source>
        <strain evidence="10">cv. Bd21</strain>
    </source>
</reference>
<feature type="region of interest" description="Disordered" evidence="7">
    <location>
        <begin position="66"/>
        <end position="89"/>
    </location>
</feature>
<dbReference type="PROSITE" id="PS50103">
    <property type="entry name" value="ZF_C3H1"/>
    <property type="match status" value="2"/>
</dbReference>
<feature type="domain" description="C3H1-type" evidence="8">
    <location>
        <begin position="262"/>
        <end position="290"/>
    </location>
</feature>
<dbReference type="GO" id="GO:0003677">
    <property type="term" value="F:DNA binding"/>
    <property type="evidence" value="ECO:0007669"/>
    <property type="project" value="UniProtKB-KW"/>
</dbReference>
<keyword evidence="4 6" id="KW-0862">Zinc</keyword>
<dbReference type="KEGG" id="bdi:100830693"/>
<evidence type="ECO:0000313" key="9">
    <source>
        <dbReference type="EMBL" id="KQK22053.1"/>
    </source>
</evidence>
<dbReference type="InterPro" id="IPR045877">
    <property type="entry name" value="ZFP36-like"/>
</dbReference>
<dbReference type="STRING" id="15368.I1H6B8"/>
<keyword evidence="2" id="KW-0677">Repeat</keyword>
<keyword evidence="11" id="KW-1185">Reference proteome</keyword>
<dbReference type="GO" id="GO:0008270">
    <property type="term" value="F:zinc ion binding"/>
    <property type="evidence" value="ECO:0007669"/>
    <property type="project" value="UniProtKB-KW"/>
</dbReference>
<evidence type="ECO:0000256" key="1">
    <source>
        <dbReference type="ARBA" id="ARBA00022723"/>
    </source>
</evidence>
<dbReference type="EnsemblPlants" id="KQK22053">
    <property type="protein sequence ID" value="KQK22053"/>
    <property type="gene ID" value="BRADI_1g64800v3"/>
</dbReference>
<accession>I1H6B8</accession>
<dbReference type="InterPro" id="IPR036855">
    <property type="entry name" value="Znf_CCCH_sf"/>
</dbReference>
<dbReference type="AlphaFoldDB" id="I1H6B8"/>
<evidence type="ECO:0000256" key="6">
    <source>
        <dbReference type="PROSITE-ProRule" id="PRU00723"/>
    </source>
</evidence>
<feature type="zinc finger region" description="C3H1-type" evidence="6">
    <location>
        <begin position="262"/>
        <end position="290"/>
    </location>
</feature>
<dbReference type="GeneID" id="100830693"/>
<evidence type="ECO:0000256" key="7">
    <source>
        <dbReference type="SAM" id="MobiDB-lite"/>
    </source>
</evidence>
<evidence type="ECO:0000313" key="10">
    <source>
        <dbReference type="EnsemblPlants" id="KQK22053"/>
    </source>
</evidence>
<dbReference type="OMA" id="PDCRDAG"/>
<dbReference type="PANTHER" id="PTHR12547:SF150">
    <property type="entry name" value="ZINC FINGER CCCH DOMAIN-CONTAINING PROTEIN 47"/>
    <property type="match status" value="1"/>
</dbReference>
<keyword evidence="1 6" id="KW-0479">Metal-binding</keyword>
<reference evidence="9 10" key="1">
    <citation type="journal article" date="2010" name="Nature">
        <title>Genome sequencing and analysis of the model grass Brachypodium distachyon.</title>
        <authorList>
            <consortium name="International Brachypodium Initiative"/>
        </authorList>
    </citation>
    <scope>NUCLEOTIDE SEQUENCE [LARGE SCALE GENOMIC DNA]</scope>
    <source>
        <strain evidence="9">Bd21</strain>
        <strain evidence="10">cv. Bd21</strain>
    </source>
</reference>
<dbReference type="SUPFAM" id="SSF90229">
    <property type="entry name" value="CCCH zinc finger"/>
    <property type="match status" value="2"/>
</dbReference>
<dbReference type="Pfam" id="PF00642">
    <property type="entry name" value="zf-CCCH"/>
    <property type="match status" value="1"/>
</dbReference>
<sequence>MEGELGYLSPAMSPCVSAEGFGSPISASPQEKLIDSSPSSCVSDDHGGGGQLRSLTWGSSLEMQLDSPSSCVSDGRGGSHDSPLGASSAQVREAERLLRAISDRYDDCFIRLRDSTAELADLRLERLRLRAENVHLSLLLEDLEADQRRQAFPVAATLPLKPAEEAAARGGAPKSISIRSKSYLAEKHTKAQRLRVRAAPAMEEAGEDEEKGDGEVEVDAYRQGSHKTELCNKWERGACPFGGRCRFAHGLQEMRPVIRHPRYKTQPCQMMAAASGCPYGHRCHFRHSPAPAAAGCY</sequence>
<dbReference type="OrthoDB" id="410307at2759"/>
<keyword evidence="3 6" id="KW-0863">Zinc-finger</keyword>
<evidence type="ECO:0000313" key="11">
    <source>
        <dbReference type="Proteomes" id="UP000008810"/>
    </source>
</evidence>
<feature type="zinc finger region" description="C3H1-type" evidence="6">
    <location>
        <begin position="225"/>
        <end position="252"/>
    </location>
</feature>
<evidence type="ECO:0000256" key="4">
    <source>
        <dbReference type="ARBA" id="ARBA00022833"/>
    </source>
</evidence>
<dbReference type="Gene3D" id="4.10.1000.10">
    <property type="entry name" value="Zinc finger, CCCH-type"/>
    <property type="match status" value="2"/>
</dbReference>
<organism evidence="9">
    <name type="scientific">Brachypodium distachyon</name>
    <name type="common">Purple false brome</name>
    <name type="synonym">Trachynia distachya</name>
    <dbReference type="NCBI Taxonomy" id="15368"/>
    <lineage>
        <taxon>Eukaryota</taxon>
        <taxon>Viridiplantae</taxon>
        <taxon>Streptophyta</taxon>
        <taxon>Embryophyta</taxon>
        <taxon>Tracheophyta</taxon>
        <taxon>Spermatophyta</taxon>
        <taxon>Magnoliopsida</taxon>
        <taxon>Liliopsida</taxon>
        <taxon>Poales</taxon>
        <taxon>Poaceae</taxon>
        <taxon>BOP clade</taxon>
        <taxon>Pooideae</taxon>
        <taxon>Stipodae</taxon>
        <taxon>Brachypodieae</taxon>
        <taxon>Brachypodium</taxon>
    </lineage>
</organism>
<protein>
    <recommendedName>
        <fullName evidence="8">C3H1-type domain-containing protein</fullName>
    </recommendedName>
</protein>
<evidence type="ECO:0000256" key="2">
    <source>
        <dbReference type="ARBA" id="ARBA00022737"/>
    </source>
</evidence>
<dbReference type="PANTHER" id="PTHR12547">
    <property type="entry name" value="CCCH ZINC FINGER/TIS11-RELATED"/>
    <property type="match status" value="1"/>
</dbReference>
<dbReference type="EMBL" id="CM000880">
    <property type="protein sequence ID" value="KQK22053.1"/>
    <property type="molecule type" value="Genomic_DNA"/>
</dbReference>
<evidence type="ECO:0000256" key="5">
    <source>
        <dbReference type="ARBA" id="ARBA00023125"/>
    </source>
</evidence>
<dbReference type="eggNOG" id="KOG1677">
    <property type="taxonomic scope" value="Eukaryota"/>
</dbReference>
<reference evidence="9" key="2">
    <citation type="submission" date="2017-06" db="EMBL/GenBank/DDBJ databases">
        <title>WGS assembly of Brachypodium distachyon.</title>
        <authorList>
            <consortium name="The International Brachypodium Initiative"/>
            <person name="Lucas S."/>
            <person name="Harmon-Smith M."/>
            <person name="Lail K."/>
            <person name="Tice H."/>
            <person name="Grimwood J."/>
            <person name="Bruce D."/>
            <person name="Barry K."/>
            <person name="Shu S."/>
            <person name="Lindquist E."/>
            <person name="Wang M."/>
            <person name="Pitluck S."/>
            <person name="Vogel J.P."/>
            <person name="Garvin D.F."/>
            <person name="Mockler T.C."/>
            <person name="Schmutz J."/>
            <person name="Rokhsar D."/>
            <person name="Bevan M.W."/>
        </authorList>
    </citation>
    <scope>NUCLEOTIDE SEQUENCE</scope>
    <source>
        <strain evidence="9">Bd21</strain>
    </source>
</reference>
<evidence type="ECO:0000256" key="3">
    <source>
        <dbReference type="ARBA" id="ARBA00022771"/>
    </source>
</evidence>
<dbReference type="InterPro" id="IPR000571">
    <property type="entry name" value="Znf_CCCH"/>
</dbReference>
<dbReference type="Proteomes" id="UP000008810">
    <property type="component" value="Chromosome 1"/>
</dbReference>
<feature type="domain" description="C3H1-type" evidence="8">
    <location>
        <begin position="225"/>
        <end position="252"/>
    </location>
</feature>
<dbReference type="FunFam" id="4.10.1000.10:FF:000002">
    <property type="entry name" value="Zinc finger protein 36, C3H1 type-like 1"/>
    <property type="match status" value="1"/>
</dbReference>
<proteinExistence type="predicted"/>
<dbReference type="FunFam" id="4.10.1000.10:FF:000001">
    <property type="entry name" value="zinc finger CCCH domain-containing protein 15-like"/>
    <property type="match status" value="1"/>
</dbReference>
<evidence type="ECO:0000259" key="8">
    <source>
        <dbReference type="PROSITE" id="PS50103"/>
    </source>
</evidence>
<dbReference type="Gramene" id="KQK22053">
    <property type="protein sequence ID" value="KQK22053"/>
    <property type="gene ID" value="BRADI_1g64800v3"/>
</dbReference>
<feature type="region of interest" description="Disordered" evidence="7">
    <location>
        <begin position="19"/>
        <end position="48"/>
    </location>
</feature>
<dbReference type="HOGENOM" id="CLU_050602_2_0_1"/>
<dbReference type="GO" id="GO:0003729">
    <property type="term" value="F:mRNA binding"/>
    <property type="evidence" value="ECO:0007669"/>
    <property type="project" value="InterPro"/>
</dbReference>
<gene>
    <name evidence="10" type="primary">LOC100830693</name>
    <name evidence="9" type="ORF">BRADI_1g64800v3</name>
</gene>
<dbReference type="RefSeq" id="XP_003561710.1">
    <property type="nucleotide sequence ID" value="XM_003561662.4"/>
</dbReference>
<keyword evidence="5" id="KW-0238">DNA-binding</keyword>
<name>I1H6B8_BRADI</name>